<feature type="domain" description="Smf/DprA SLOG" evidence="2">
    <location>
        <begin position="84"/>
        <end position="292"/>
    </location>
</feature>
<dbReference type="InterPro" id="IPR036388">
    <property type="entry name" value="WH-like_DNA-bd_sf"/>
</dbReference>
<dbReference type="Proteomes" id="UP001165488">
    <property type="component" value="Unassembled WGS sequence"/>
</dbReference>
<evidence type="ECO:0000259" key="3">
    <source>
        <dbReference type="Pfam" id="PF17782"/>
    </source>
</evidence>
<dbReference type="InterPro" id="IPR036390">
    <property type="entry name" value="WH_DNA-bd_sf"/>
</dbReference>
<dbReference type="Gene3D" id="3.40.50.450">
    <property type="match status" value="1"/>
</dbReference>
<evidence type="ECO:0000313" key="4">
    <source>
        <dbReference type="EMBL" id="MCH7396412.1"/>
    </source>
</evidence>
<dbReference type="Pfam" id="PF02481">
    <property type="entry name" value="DNA_processg_A"/>
    <property type="match status" value="1"/>
</dbReference>
<gene>
    <name evidence="4" type="primary">dprA</name>
    <name evidence="4" type="ORF">MM236_00365</name>
</gene>
<name>A0ABS9UIH4_9BACT</name>
<dbReference type="InterPro" id="IPR041614">
    <property type="entry name" value="DprA_WH"/>
</dbReference>
<evidence type="ECO:0000313" key="5">
    <source>
        <dbReference type="Proteomes" id="UP001165488"/>
    </source>
</evidence>
<keyword evidence="5" id="KW-1185">Reference proteome</keyword>
<accession>A0ABS9UIH4</accession>
<proteinExistence type="inferred from homology"/>
<dbReference type="NCBIfam" id="TIGR00732">
    <property type="entry name" value="dprA"/>
    <property type="match status" value="1"/>
</dbReference>
<dbReference type="SUPFAM" id="SSF102405">
    <property type="entry name" value="MCP/YpsA-like"/>
    <property type="match status" value="1"/>
</dbReference>
<dbReference type="InterPro" id="IPR057666">
    <property type="entry name" value="DrpA_SLOG"/>
</dbReference>
<dbReference type="PANTHER" id="PTHR43022">
    <property type="entry name" value="PROTEIN SMF"/>
    <property type="match status" value="1"/>
</dbReference>
<dbReference type="Pfam" id="PF17782">
    <property type="entry name" value="WHD_DprA"/>
    <property type="match status" value="1"/>
</dbReference>
<organism evidence="4 5">
    <name type="scientific">Belliella calami</name>
    <dbReference type="NCBI Taxonomy" id="2923436"/>
    <lineage>
        <taxon>Bacteria</taxon>
        <taxon>Pseudomonadati</taxon>
        <taxon>Bacteroidota</taxon>
        <taxon>Cytophagia</taxon>
        <taxon>Cytophagales</taxon>
        <taxon>Cyclobacteriaceae</taxon>
        <taxon>Belliella</taxon>
    </lineage>
</organism>
<dbReference type="RefSeq" id="WP_241272934.1">
    <property type="nucleotide sequence ID" value="NZ_JAKZGS010000001.1"/>
</dbReference>
<evidence type="ECO:0000259" key="2">
    <source>
        <dbReference type="Pfam" id="PF02481"/>
    </source>
</evidence>
<dbReference type="PANTHER" id="PTHR43022:SF1">
    <property type="entry name" value="PROTEIN SMF"/>
    <property type="match status" value="1"/>
</dbReference>
<sequence>MSNPNETLKYELALSLVPKIGPAVFRGILAYAGSAQNFLKIPKGKAEKIPRIGKQIVAIRDDFESNLKSAEKIINDCLKKEIKIATFSSPDYPERLKNLEDFPMALFVKGNADLNPSRTIGIVGTRNCTEYGRSVTKKVIEDLVPYQPTIVSGLAYGIDIEAHRAALQSGLPTIGVLGSSVDSIYPSLHKNTANEMLGIGGLMSEYKPGSQMHPSNFPQRNRIIAGFSDALIVVEAAIKGGALITAEIAYGYNKEIFAIPGNLQSPLSEGCNNLISKMKASIFTGVKNVEEALSWSKENPQESRFNREKTWLTLPEEEQEILKILKEKGEIEIDQLSILTNLSNSFLSSKLLNLEFEGLIKTLPGKRYTLVP</sequence>
<evidence type="ECO:0000256" key="1">
    <source>
        <dbReference type="ARBA" id="ARBA00006525"/>
    </source>
</evidence>
<protein>
    <submittedName>
        <fullName evidence="4">DNA-processing protein DprA</fullName>
    </submittedName>
</protein>
<reference evidence="4" key="1">
    <citation type="submission" date="2022-03" db="EMBL/GenBank/DDBJ databases">
        <title>De novo assembled genomes of Belliella spp. (Cyclobacteriaceae) strains.</title>
        <authorList>
            <person name="Szabo A."/>
            <person name="Korponai K."/>
            <person name="Felfoldi T."/>
        </authorList>
    </citation>
    <scope>NUCLEOTIDE SEQUENCE</scope>
    <source>
        <strain evidence="4">DSM 107340</strain>
    </source>
</reference>
<dbReference type="EMBL" id="JAKZGS010000001">
    <property type="protein sequence ID" value="MCH7396412.1"/>
    <property type="molecule type" value="Genomic_DNA"/>
</dbReference>
<dbReference type="SUPFAM" id="SSF46785">
    <property type="entry name" value="Winged helix' DNA-binding domain"/>
    <property type="match status" value="1"/>
</dbReference>
<comment type="caution">
    <text evidence="4">The sequence shown here is derived from an EMBL/GenBank/DDBJ whole genome shotgun (WGS) entry which is preliminary data.</text>
</comment>
<comment type="similarity">
    <text evidence="1">Belongs to the DprA/Smf family.</text>
</comment>
<feature type="domain" description="DprA winged helix" evidence="3">
    <location>
        <begin position="314"/>
        <end position="366"/>
    </location>
</feature>
<dbReference type="InterPro" id="IPR003488">
    <property type="entry name" value="DprA"/>
</dbReference>
<dbReference type="Gene3D" id="1.10.10.10">
    <property type="entry name" value="Winged helix-like DNA-binding domain superfamily/Winged helix DNA-binding domain"/>
    <property type="match status" value="1"/>
</dbReference>